<dbReference type="InterPro" id="IPR016024">
    <property type="entry name" value="ARM-type_fold"/>
</dbReference>
<accession>A0A8H6VV01</accession>
<feature type="region of interest" description="Disordered" evidence="3">
    <location>
        <begin position="900"/>
        <end position="926"/>
    </location>
</feature>
<dbReference type="RefSeq" id="XP_037216265.1">
    <property type="nucleotide sequence ID" value="XM_037366871.1"/>
</dbReference>
<evidence type="ECO:0000256" key="2">
    <source>
        <dbReference type="ARBA" id="ARBA00022833"/>
    </source>
</evidence>
<dbReference type="EMBL" id="JACAZF010000009">
    <property type="protein sequence ID" value="KAF7294902.1"/>
    <property type="molecule type" value="Genomic_DNA"/>
</dbReference>
<dbReference type="GeneID" id="59349387"/>
<keyword evidence="2" id="KW-0862">Zinc</keyword>
<feature type="compositionally biased region" description="Polar residues" evidence="3">
    <location>
        <begin position="905"/>
        <end position="924"/>
    </location>
</feature>
<dbReference type="SUPFAM" id="SSF57889">
    <property type="entry name" value="Cysteine-rich domain"/>
    <property type="match status" value="2"/>
</dbReference>
<keyword evidence="6" id="KW-1185">Reference proteome</keyword>
<evidence type="ECO:0000259" key="4">
    <source>
        <dbReference type="PROSITE" id="PS50081"/>
    </source>
</evidence>
<dbReference type="PROSITE" id="PS50081">
    <property type="entry name" value="ZF_DAG_PE_2"/>
    <property type="match status" value="2"/>
</dbReference>
<comment type="caution">
    <text evidence="5">The sequence shown here is derived from an EMBL/GenBank/DDBJ whole genome shotgun (WGS) entry which is preliminary data.</text>
</comment>
<dbReference type="InterPro" id="IPR002219">
    <property type="entry name" value="PKC_DAG/PE"/>
</dbReference>
<dbReference type="Gene3D" id="3.30.60.20">
    <property type="match status" value="1"/>
</dbReference>
<feature type="compositionally biased region" description="Low complexity" evidence="3">
    <location>
        <begin position="180"/>
        <end position="189"/>
    </location>
</feature>
<protein>
    <recommendedName>
        <fullName evidence="4">Phorbol-ester/DAG-type domain-containing protein</fullName>
    </recommendedName>
</protein>
<dbReference type="InterPro" id="IPR046349">
    <property type="entry name" value="C1-like_sf"/>
</dbReference>
<feature type="region of interest" description="Disordered" evidence="3">
    <location>
        <begin position="1"/>
        <end position="46"/>
    </location>
</feature>
<feature type="compositionally biased region" description="Low complexity" evidence="3">
    <location>
        <begin position="15"/>
        <end position="27"/>
    </location>
</feature>
<dbReference type="GO" id="GO:0046872">
    <property type="term" value="F:metal ion binding"/>
    <property type="evidence" value="ECO:0007669"/>
    <property type="project" value="UniProtKB-KW"/>
</dbReference>
<reference evidence="5" key="1">
    <citation type="submission" date="2020-05" db="EMBL/GenBank/DDBJ databases">
        <title>Mycena genomes resolve the evolution of fungal bioluminescence.</title>
        <authorList>
            <person name="Tsai I.J."/>
        </authorList>
    </citation>
    <scope>NUCLEOTIDE SEQUENCE</scope>
    <source>
        <strain evidence="5">171206Taipei</strain>
    </source>
</reference>
<feature type="region of interest" description="Disordered" evidence="3">
    <location>
        <begin position="156"/>
        <end position="189"/>
    </location>
</feature>
<dbReference type="CDD" id="cd00029">
    <property type="entry name" value="C1"/>
    <property type="match status" value="1"/>
</dbReference>
<dbReference type="OrthoDB" id="6270916at2759"/>
<evidence type="ECO:0000256" key="1">
    <source>
        <dbReference type="ARBA" id="ARBA00022723"/>
    </source>
</evidence>
<feature type="domain" description="Phorbol-ester/DAG-type" evidence="4">
    <location>
        <begin position="451"/>
        <end position="508"/>
    </location>
</feature>
<proteinExistence type="predicted"/>
<keyword evidence="1" id="KW-0479">Metal-binding</keyword>
<dbReference type="Proteomes" id="UP000636479">
    <property type="component" value="Unassembled WGS sequence"/>
</dbReference>
<evidence type="ECO:0000313" key="6">
    <source>
        <dbReference type="Proteomes" id="UP000636479"/>
    </source>
</evidence>
<dbReference type="PROSITE" id="PS00479">
    <property type="entry name" value="ZF_DAG_PE_1"/>
    <property type="match status" value="1"/>
</dbReference>
<organism evidence="5 6">
    <name type="scientific">Mycena indigotica</name>
    <dbReference type="NCBI Taxonomy" id="2126181"/>
    <lineage>
        <taxon>Eukaryota</taxon>
        <taxon>Fungi</taxon>
        <taxon>Dikarya</taxon>
        <taxon>Basidiomycota</taxon>
        <taxon>Agaricomycotina</taxon>
        <taxon>Agaricomycetes</taxon>
        <taxon>Agaricomycetidae</taxon>
        <taxon>Agaricales</taxon>
        <taxon>Marasmiineae</taxon>
        <taxon>Mycenaceae</taxon>
        <taxon>Mycena</taxon>
    </lineage>
</organism>
<evidence type="ECO:0000313" key="5">
    <source>
        <dbReference type="EMBL" id="KAF7294902.1"/>
    </source>
</evidence>
<gene>
    <name evidence="5" type="ORF">MIND_01028100</name>
</gene>
<sequence>MSVRPPPLVTSGGNSSILLSAPSSPLLDNVPPSPLHKPASAPRPEESRTLLGHVLNQLTNRPLPPSVYDISMTRGESSSNSLAAIAQTVRGAVKLRQGRMEHEILSPSTLEEEDEDDDGHVFSPEPTLGLMVQLRHVLHIFTGLFDEKGAVPKTRSISKSPFRLSRNRNSLQPSGRRSRSPSPANHPNSAPDLLSQCISVLSSVILEDCRFQIRDPGPLRPPNALQAVVLDVALYLLSIYRHDAKVVSDIGLALIPAFNTFPRSMHVRLLAFFEDGVIRYILEDLARLRGQNSPKQPFGDDVDVAPAAISITVDSAADEGAGTSVTNPYGWVPWTPVDIVNLRSGTAPFQSQAIYSLAAIVPPLIAAVLESVAQEEVRTDVIHRYNRLVQLIVAAKPDAYLDVLEVVAYHTHARRSALRLLSTIWPQAFGHFVVAKALSANPSLARDHPYTHQFTPWHFYSSQNPLSAGLSQAKCHSCSSYIEGFGLACTHCFCTVHFGCYDYPEGSAVVQYSTNKDVQRIATFRFSPVLSSRRDEQVHMHGHSFQQVNIFTLCLCCLCRKPLWGCTRQGLACVSCSQFAHSSCLESQQRPSRCYGSANVVDPKTMSIQWSDLRQSCREHYGDVLDLSAAQLATRSYEEISLLSAMLWTQWELLTNGVSSGSIEVLGKGRSVTPFELNTVLSACNDLLLEPSSLRISMAFADYLDTGKQQPSPHGLAYTWSTLAFIASTIKAPYPLPVAQGNFLNVADIEQDDAVHVLHPFELVNLAHLRNILGYEFTIHSDAAAQLFLKHIFHLGFFDTDVKSLNQDSVCSFPLPLGLDLSTNVETLVAAVEACLTDLDLSVNEAGFLLLVRKLWPNGMFTEYIVTRLTRIVLTWIFAEDDYLGIILRDYLAKQRPLPGIRPSSDPSPWPTNASSRATGANVGNTGGDYVTSRRALQNRYAAKWLFELHLQDSALYTTVVYEICEELSKKNGVHLDVPTLSNVTQLVKDAEDADRLLRAIIRVAQSTGAPPDVSESWLLRWLEHISLVDVVRENMTSLHRLFPRENDPSQRFSMAMELAADGPTDASSHFDPWRVVMDGASSADRFSEGLKRLLVFANSGVNVPLAIFERFSAAAVEFDAPLSDAIHLVDAILASSWLRTTNRNSLQTAISRLHSAQMKKILHCLAAEADVPSVITFVRKSLAACLVLFGDRKNASDLNLLLEPEVAKLPSRRRINVRTGVVTDPIVIHHELLSALEAYITANNEEVISIAAKFLNAFLNDSPYLESYEVDNFILRNGRMLAKCAWQFYGIQRHDIHSIRTSFLLRVVLVDSQPFQELLHDSLLPAVEWEMRLLGVSRLFRIVLDVTSPAFYVEGRQWRSSIIEVFYRFFFALWTDEKEEIRVVVDTFASGLLPAHLESISQCWVESMSMPIAERVKLASFLIQLRPYFPQWQVLSWDVLVDALSEEEEEADHTATAAVSAHLSLYGLASSKDEVGVQSTNTDASMAILRSSLLLLSLQMIADGIPIDWFTIQKIKASFVKALGFADVTVTPSSTARGIDVFFGDAQAVPDTILPCLNELLPVLDSAHVIKEQTYLVGSTLVDVTFNLFCTGELHLLPVLTLKSLVESLGVIIYKHDFDHRSMKHLQPVLRRAVLRALDLMLEDVSYEVRQLALSATQAFIKRWPAYIGTVLYTSIEQVSKLVMLQSHNTQDALVSQAKSFVEYSITQYERTGFISSLFKRRLDKDVLLVFKEITDAKARLAPQSESLRDVLMRGLLSQGPDNDHTTMQNFLNNLETFVEIVHHQGYSADLMRVAGQQLLAIARRVADLAHEGSVIEPAPLLGIPALLIQHNKPNSRELLICADTILRNILLRLNVEASHISRLLHVTASLQRKTHLSETAPIIATLFEILTDALRLKNRTPSGTVRALLEVIGEPLDHIGSTTLASTHPAEVQNIVEHGLHYLHNHIWTDIRSENDFTASLAVGKMILQAAAINRSIFSKIADPGDRVSRLGLGMRSWNLMVLAVLLDSSDQHVRPMFEIFEPLASLHHNILRPYSQSSAGLEAATADINHAYIAIKLWLLLAQKRATSDEGSNATFFMVWNELWPPLEAMMTTLEGDLHLGLSMTIASLIWGTIADLFLFLRGLRSPLALETQFQIAVLNRLRSHGGQDSAMSKLTRTAKTLSEPVGDAVDLDILVQQAGKELVATEKMRVLTTRGTSG</sequence>
<name>A0A8H6VV01_9AGAR</name>
<evidence type="ECO:0000256" key="3">
    <source>
        <dbReference type="SAM" id="MobiDB-lite"/>
    </source>
</evidence>
<feature type="domain" description="Phorbol-ester/DAG-type" evidence="4">
    <location>
        <begin position="542"/>
        <end position="594"/>
    </location>
</feature>
<dbReference type="SUPFAM" id="SSF48371">
    <property type="entry name" value="ARM repeat"/>
    <property type="match status" value="1"/>
</dbReference>